<dbReference type="EMBL" id="VTOY01000001">
    <property type="protein sequence ID" value="TYZ24918.1"/>
    <property type="molecule type" value="Genomic_DNA"/>
</dbReference>
<dbReference type="EC" id="2.7.1.39" evidence="3 13"/>
<reference evidence="16 17" key="1">
    <citation type="submission" date="2019-08" db="EMBL/GenBank/DDBJ databases">
        <title>Selenomonas sp. mPRGC5 and Selenomonas sp. mPRGC8 isolated from ruminal fluid of dairy goat (Capra hircus).</title>
        <authorList>
            <person name="Poothong S."/>
            <person name="Nuengjamnong C."/>
            <person name="Tanasupawat S."/>
        </authorList>
    </citation>
    <scope>NUCLEOTIDE SEQUENCE [LARGE SCALE GENOMIC DNA]</scope>
    <source>
        <strain evidence="17">mPRGC5</strain>
    </source>
</reference>
<dbReference type="InterPro" id="IPR006204">
    <property type="entry name" value="GHMP_kinase_N_dom"/>
</dbReference>
<dbReference type="Pfam" id="PF08544">
    <property type="entry name" value="GHMP_kinases_C"/>
    <property type="match status" value="1"/>
</dbReference>
<keyword evidence="9 13" id="KW-0418">Kinase</keyword>
<keyword evidence="8 13" id="KW-0547">Nucleotide-binding</keyword>
<dbReference type="PANTHER" id="PTHR20861:SF1">
    <property type="entry name" value="HOMOSERINE KINASE"/>
    <property type="match status" value="1"/>
</dbReference>
<keyword evidence="10 13" id="KW-0067">ATP-binding</keyword>
<dbReference type="NCBIfam" id="NF002288">
    <property type="entry name" value="PRK01212.1-4"/>
    <property type="match status" value="1"/>
</dbReference>
<dbReference type="RefSeq" id="WP_149170538.1">
    <property type="nucleotide sequence ID" value="NZ_VTOY01000001.1"/>
</dbReference>
<dbReference type="InterPro" id="IPR014721">
    <property type="entry name" value="Ribsml_uS5_D2-typ_fold_subgr"/>
</dbReference>
<evidence type="ECO:0000256" key="6">
    <source>
        <dbReference type="ARBA" id="ARBA00022679"/>
    </source>
</evidence>
<dbReference type="GO" id="GO:0005737">
    <property type="term" value="C:cytoplasm"/>
    <property type="evidence" value="ECO:0007669"/>
    <property type="project" value="UniProtKB-SubCell"/>
</dbReference>
<dbReference type="InterPro" id="IPR036554">
    <property type="entry name" value="GHMP_kinase_C_sf"/>
</dbReference>
<evidence type="ECO:0000256" key="11">
    <source>
        <dbReference type="ARBA" id="ARBA00049375"/>
    </source>
</evidence>
<dbReference type="PANTHER" id="PTHR20861">
    <property type="entry name" value="HOMOSERINE/4-DIPHOSPHOCYTIDYL-2-C-METHYL-D-ERYTHRITOL KINASE"/>
    <property type="match status" value="1"/>
</dbReference>
<dbReference type="Pfam" id="PF00288">
    <property type="entry name" value="GHMP_kinases_N"/>
    <property type="match status" value="1"/>
</dbReference>
<dbReference type="GO" id="GO:0005524">
    <property type="term" value="F:ATP binding"/>
    <property type="evidence" value="ECO:0007669"/>
    <property type="project" value="UniProtKB-UniRule"/>
</dbReference>
<evidence type="ECO:0000256" key="8">
    <source>
        <dbReference type="ARBA" id="ARBA00022741"/>
    </source>
</evidence>
<comment type="similarity">
    <text evidence="2 13">Belongs to the GHMP kinase family. Homoserine kinase subfamily.</text>
</comment>
<proteinExistence type="inferred from homology"/>
<dbReference type="GO" id="GO:0004413">
    <property type="term" value="F:homoserine kinase activity"/>
    <property type="evidence" value="ECO:0007669"/>
    <property type="project" value="UniProtKB-UniRule"/>
</dbReference>
<dbReference type="InterPro" id="IPR006203">
    <property type="entry name" value="GHMP_knse_ATP-bd_CS"/>
</dbReference>
<comment type="function">
    <text evidence="12 13">Catalyzes the ATP-dependent phosphorylation of L-homoserine to L-homoserine phosphate.</text>
</comment>
<dbReference type="InterPro" id="IPR020568">
    <property type="entry name" value="Ribosomal_Su5_D2-typ_SF"/>
</dbReference>
<sequence>MTNRSVRIRVPGTSANCGPGFDAIGLACTVYNDLELTLLKEPELSITIEGEGAQNIPCDNRNIVWRSVQYLLRKAKLDKEYPGAIIHMENNVPLSRGLGSSATAIVAGLKAANVLIGNRFNRRELLQFATDIEGHPDNVAPAIFGGFTISTVTRGNVECFTFMPKFRMKLVVAVPDFPLSTRKARAVLPEKVPMKDAVNNIGRAAMLVAALCKGNDKFLRNVFEDALHQPYRAELIPGMYDVFQAARKAGALGANLSGAGPCLIAYTLEKRECEEAVGEAMKKAFQQHGVASKILIMDLDNRGAHIVNENKE</sequence>
<keyword evidence="7 13" id="KW-0791">Threonine biosynthesis</keyword>
<dbReference type="InterPro" id="IPR000870">
    <property type="entry name" value="Homoserine_kinase"/>
</dbReference>
<organism evidence="16 17">
    <name type="scientific">Selenomonas ruminis</name>
    <dbReference type="NCBI Taxonomy" id="2593411"/>
    <lineage>
        <taxon>Bacteria</taxon>
        <taxon>Bacillati</taxon>
        <taxon>Bacillota</taxon>
        <taxon>Negativicutes</taxon>
        <taxon>Selenomonadales</taxon>
        <taxon>Selenomonadaceae</taxon>
        <taxon>Selenomonas</taxon>
    </lineage>
</organism>
<dbReference type="Proteomes" id="UP000323646">
    <property type="component" value="Unassembled WGS sequence"/>
</dbReference>
<keyword evidence="13" id="KW-0963">Cytoplasm</keyword>
<dbReference type="PRINTS" id="PR00958">
    <property type="entry name" value="HOMSERKINASE"/>
</dbReference>
<evidence type="ECO:0000256" key="4">
    <source>
        <dbReference type="ARBA" id="ARBA00017858"/>
    </source>
</evidence>
<evidence type="ECO:0000256" key="2">
    <source>
        <dbReference type="ARBA" id="ARBA00007370"/>
    </source>
</evidence>
<comment type="pathway">
    <text evidence="1 13">Amino-acid biosynthesis; L-threonine biosynthesis; L-threonine from L-aspartate: step 4/5.</text>
</comment>
<evidence type="ECO:0000256" key="12">
    <source>
        <dbReference type="ARBA" id="ARBA00049954"/>
    </source>
</evidence>
<evidence type="ECO:0000256" key="7">
    <source>
        <dbReference type="ARBA" id="ARBA00022697"/>
    </source>
</evidence>
<dbReference type="NCBIfam" id="TIGR00191">
    <property type="entry name" value="thrB"/>
    <property type="match status" value="1"/>
</dbReference>
<evidence type="ECO:0000313" key="16">
    <source>
        <dbReference type="EMBL" id="TYZ24918.1"/>
    </source>
</evidence>
<dbReference type="PROSITE" id="PS00627">
    <property type="entry name" value="GHMP_KINASES_ATP"/>
    <property type="match status" value="1"/>
</dbReference>
<feature type="binding site" evidence="13">
    <location>
        <begin position="93"/>
        <end position="103"/>
    </location>
    <ligand>
        <name>ATP</name>
        <dbReference type="ChEBI" id="CHEBI:30616"/>
    </ligand>
</feature>
<dbReference type="SUPFAM" id="SSF55060">
    <property type="entry name" value="GHMP Kinase, C-terminal domain"/>
    <property type="match status" value="1"/>
</dbReference>
<keyword evidence="6 13" id="KW-0808">Transferase</keyword>
<dbReference type="SUPFAM" id="SSF54211">
    <property type="entry name" value="Ribosomal protein S5 domain 2-like"/>
    <property type="match status" value="1"/>
</dbReference>
<name>A0A5D6WDJ9_9FIRM</name>
<evidence type="ECO:0000256" key="1">
    <source>
        <dbReference type="ARBA" id="ARBA00005015"/>
    </source>
</evidence>
<comment type="catalytic activity">
    <reaction evidence="11 13">
        <text>L-homoserine + ATP = O-phospho-L-homoserine + ADP + H(+)</text>
        <dbReference type="Rhea" id="RHEA:13985"/>
        <dbReference type="ChEBI" id="CHEBI:15378"/>
        <dbReference type="ChEBI" id="CHEBI:30616"/>
        <dbReference type="ChEBI" id="CHEBI:57476"/>
        <dbReference type="ChEBI" id="CHEBI:57590"/>
        <dbReference type="ChEBI" id="CHEBI:456216"/>
        <dbReference type="EC" id="2.7.1.39"/>
    </reaction>
</comment>
<comment type="subcellular location">
    <subcellularLocation>
        <location evidence="13">Cytoplasm</location>
    </subcellularLocation>
</comment>
<feature type="domain" description="GHMP kinase N-terminal" evidence="14">
    <location>
        <begin position="62"/>
        <end position="146"/>
    </location>
</feature>
<evidence type="ECO:0000256" key="5">
    <source>
        <dbReference type="ARBA" id="ARBA00022605"/>
    </source>
</evidence>
<evidence type="ECO:0000313" key="17">
    <source>
        <dbReference type="Proteomes" id="UP000323646"/>
    </source>
</evidence>
<evidence type="ECO:0000259" key="15">
    <source>
        <dbReference type="Pfam" id="PF08544"/>
    </source>
</evidence>
<dbReference type="AlphaFoldDB" id="A0A5D6WDJ9"/>
<dbReference type="OrthoDB" id="9769912at2"/>
<evidence type="ECO:0000256" key="13">
    <source>
        <dbReference type="HAMAP-Rule" id="MF_00384"/>
    </source>
</evidence>
<evidence type="ECO:0000256" key="10">
    <source>
        <dbReference type="ARBA" id="ARBA00022840"/>
    </source>
</evidence>
<dbReference type="GO" id="GO:0009088">
    <property type="term" value="P:threonine biosynthetic process"/>
    <property type="evidence" value="ECO:0007669"/>
    <property type="project" value="UniProtKB-UniRule"/>
</dbReference>
<evidence type="ECO:0000256" key="9">
    <source>
        <dbReference type="ARBA" id="ARBA00022777"/>
    </source>
</evidence>
<dbReference type="UniPathway" id="UPA00050">
    <property type="reaction ID" value="UER00064"/>
</dbReference>
<dbReference type="Gene3D" id="3.30.230.10">
    <property type="match status" value="1"/>
</dbReference>
<accession>A0A5D6WDJ9</accession>
<dbReference type="InterPro" id="IPR013750">
    <property type="entry name" value="GHMP_kinase_C_dom"/>
</dbReference>
<evidence type="ECO:0000256" key="3">
    <source>
        <dbReference type="ARBA" id="ARBA00012078"/>
    </source>
</evidence>
<protein>
    <recommendedName>
        <fullName evidence="4 13">Homoserine kinase</fullName>
        <shortName evidence="13">HK</shortName>
        <shortName evidence="13">HSK</shortName>
        <ecNumber evidence="3 13">2.7.1.39</ecNumber>
    </recommendedName>
</protein>
<keyword evidence="17" id="KW-1185">Reference proteome</keyword>
<comment type="caution">
    <text evidence="16">The sequence shown here is derived from an EMBL/GenBank/DDBJ whole genome shotgun (WGS) entry which is preliminary data.</text>
</comment>
<evidence type="ECO:0000259" key="14">
    <source>
        <dbReference type="Pfam" id="PF00288"/>
    </source>
</evidence>
<dbReference type="HAMAP" id="MF_00384">
    <property type="entry name" value="Homoser_kinase"/>
    <property type="match status" value="1"/>
</dbReference>
<feature type="domain" description="GHMP kinase C-terminal" evidence="15">
    <location>
        <begin position="218"/>
        <end position="284"/>
    </location>
</feature>
<gene>
    <name evidence="13" type="primary">thrB</name>
    <name evidence="16" type="ORF">FZ040_02460</name>
</gene>
<dbReference type="Gene3D" id="3.30.70.890">
    <property type="entry name" value="GHMP kinase, C-terminal domain"/>
    <property type="match status" value="1"/>
</dbReference>
<keyword evidence="5 13" id="KW-0028">Amino-acid biosynthesis</keyword>
<dbReference type="PIRSF" id="PIRSF000676">
    <property type="entry name" value="Homoser_kin"/>
    <property type="match status" value="1"/>
</dbReference>